<dbReference type="GO" id="GO:0003924">
    <property type="term" value="F:GTPase activity"/>
    <property type="evidence" value="ECO:0007669"/>
    <property type="project" value="InterPro"/>
</dbReference>
<dbReference type="PANTHER" id="PTHR46819:SF1">
    <property type="entry name" value="EF-HAND CALCIUM-BINDING DOMAIN-CONTAINING PROTEIN 7"/>
    <property type="match status" value="1"/>
</dbReference>
<dbReference type="OrthoDB" id="10020961at2759"/>
<keyword evidence="3 15" id="KW-0812">Transmembrane</keyword>
<protein>
    <recommendedName>
        <fullName evidence="14">Mitochondrial Rho GTPase</fullName>
        <ecNumber evidence="14">3.6.5.-</ecNumber>
    </recommendedName>
</protein>
<keyword evidence="8 14" id="KW-0378">Hydrolase</keyword>
<comment type="subcellular location">
    <subcellularLocation>
        <location evidence="1 14">Mitochondrion outer membrane</location>
        <topology evidence="1 14">Single-pass type IV membrane protein</topology>
    </subcellularLocation>
</comment>
<dbReference type="InterPro" id="IPR020860">
    <property type="entry name" value="MIRO_dom"/>
</dbReference>
<accession>A0A2U1PQT2</accession>
<dbReference type="GO" id="GO:0005509">
    <property type="term" value="F:calcium ion binding"/>
    <property type="evidence" value="ECO:0007669"/>
    <property type="project" value="InterPro"/>
</dbReference>
<evidence type="ECO:0000256" key="11">
    <source>
        <dbReference type="ARBA" id="ARBA00023128"/>
    </source>
</evidence>
<keyword evidence="13 14" id="KW-0472">Membrane</keyword>
<evidence type="ECO:0000259" key="17">
    <source>
        <dbReference type="PROSITE" id="PS51423"/>
    </source>
</evidence>
<dbReference type="FunFam" id="3.40.50.300:FF:000553">
    <property type="entry name" value="Mitochondrial Rho GTPase"/>
    <property type="match status" value="1"/>
</dbReference>
<dbReference type="GO" id="GO:0007005">
    <property type="term" value="P:mitochondrion organization"/>
    <property type="evidence" value="ECO:0007669"/>
    <property type="project" value="InterPro"/>
</dbReference>
<evidence type="ECO:0000256" key="15">
    <source>
        <dbReference type="SAM" id="Phobius"/>
    </source>
</evidence>
<dbReference type="Proteomes" id="UP000245207">
    <property type="component" value="Unassembled WGS sequence"/>
</dbReference>
<evidence type="ECO:0000256" key="6">
    <source>
        <dbReference type="ARBA" id="ARBA00022741"/>
    </source>
</evidence>
<organism evidence="18 19">
    <name type="scientific">Artemisia annua</name>
    <name type="common">Sweet wormwood</name>
    <dbReference type="NCBI Taxonomy" id="35608"/>
    <lineage>
        <taxon>Eukaryota</taxon>
        <taxon>Viridiplantae</taxon>
        <taxon>Streptophyta</taxon>
        <taxon>Embryophyta</taxon>
        <taxon>Tracheophyta</taxon>
        <taxon>Spermatophyta</taxon>
        <taxon>Magnoliopsida</taxon>
        <taxon>eudicotyledons</taxon>
        <taxon>Gunneridae</taxon>
        <taxon>Pentapetalae</taxon>
        <taxon>asterids</taxon>
        <taxon>campanulids</taxon>
        <taxon>Asterales</taxon>
        <taxon>Asteraceae</taxon>
        <taxon>Asteroideae</taxon>
        <taxon>Anthemideae</taxon>
        <taxon>Artemisiinae</taxon>
        <taxon>Artemisia</taxon>
    </lineage>
</organism>
<dbReference type="SMART" id="SM00175">
    <property type="entry name" value="RAB"/>
    <property type="match status" value="1"/>
</dbReference>
<feature type="domain" description="Miro" evidence="17">
    <location>
        <begin position="426"/>
        <end position="594"/>
    </location>
</feature>
<evidence type="ECO:0000256" key="3">
    <source>
        <dbReference type="ARBA" id="ARBA00022692"/>
    </source>
</evidence>
<proteinExistence type="inferred from homology"/>
<comment type="caution">
    <text evidence="18">The sequence shown here is derived from an EMBL/GenBank/DDBJ whole genome shotgun (WGS) entry which is preliminary data.</text>
</comment>
<keyword evidence="4" id="KW-0479">Metal-binding</keyword>
<dbReference type="STRING" id="35608.A0A2U1PQT2"/>
<dbReference type="Pfam" id="PF00071">
    <property type="entry name" value="Ras"/>
    <property type="match status" value="2"/>
</dbReference>
<evidence type="ECO:0000256" key="9">
    <source>
        <dbReference type="ARBA" id="ARBA00022837"/>
    </source>
</evidence>
<evidence type="ECO:0000256" key="1">
    <source>
        <dbReference type="ARBA" id="ARBA00004200"/>
    </source>
</evidence>
<dbReference type="FunFam" id="1.10.238.10:FF:000011">
    <property type="entry name" value="Mitochondrial Rho GTPase"/>
    <property type="match status" value="1"/>
</dbReference>
<evidence type="ECO:0000256" key="8">
    <source>
        <dbReference type="ARBA" id="ARBA00022801"/>
    </source>
</evidence>
<dbReference type="FunFam" id="3.40.50.300:FF:000935">
    <property type="entry name" value="Mitochondrial Rho GTPase"/>
    <property type="match status" value="1"/>
</dbReference>
<evidence type="ECO:0000256" key="5">
    <source>
        <dbReference type="ARBA" id="ARBA00022737"/>
    </source>
</evidence>
<evidence type="ECO:0000313" key="18">
    <source>
        <dbReference type="EMBL" id="PWA88128.1"/>
    </source>
</evidence>
<keyword evidence="11 14" id="KW-0496">Mitochondrion</keyword>
<dbReference type="InterPro" id="IPR027417">
    <property type="entry name" value="P-loop_NTPase"/>
</dbReference>
<dbReference type="InterPro" id="IPR011992">
    <property type="entry name" value="EF-hand-dom_pair"/>
</dbReference>
<reference evidence="18 19" key="1">
    <citation type="journal article" date="2018" name="Mol. Plant">
        <title>The genome of Artemisia annua provides insight into the evolution of Asteraceae family and artemisinin biosynthesis.</title>
        <authorList>
            <person name="Shen Q."/>
            <person name="Zhang L."/>
            <person name="Liao Z."/>
            <person name="Wang S."/>
            <person name="Yan T."/>
            <person name="Shi P."/>
            <person name="Liu M."/>
            <person name="Fu X."/>
            <person name="Pan Q."/>
            <person name="Wang Y."/>
            <person name="Lv Z."/>
            <person name="Lu X."/>
            <person name="Zhang F."/>
            <person name="Jiang W."/>
            <person name="Ma Y."/>
            <person name="Chen M."/>
            <person name="Hao X."/>
            <person name="Li L."/>
            <person name="Tang Y."/>
            <person name="Lv G."/>
            <person name="Zhou Y."/>
            <person name="Sun X."/>
            <person name="Brodelius P.E."/>
            <person name="Rose J.K.C."/>
            <person name="Tang K."/>
        </authorList>
    </citation>
    <scope>NUCLEOTIDE SEQUENCE [LARGE SCALE GENOMIC DNA]</scope>
    <source>
        <strain evidence="19">cv. Huhao1</strain>
        <tissue evidence="18">Leaf</tissue>
    </source>
</reference>
<keyword evidence="10 15" id="KW-1133">Transmembrane helix</keyword>
<dbReference type="Pfam" id="PF08355">
    <property type="entry name" value="EF_assoc_1"/>
    <property type="match status" value="1"/>
</dbReference>
<keyword evidence="5" id="KW-0677">Repeat</keyword>
<dbReference type="EC" id="3.6.5.-" evidence="14"/>
<evidence type="ECO:0000256" key="4">
    <source>
        <dbReference type="ARBA" id="ARBA00022723"/>
    </source>
</evidence>
<dbReference type="PRINTS" id="PR00449">
    <property type="entry name" value="RASTRNSFRMNG"/>
</dbReference>
<feature type="domain" description="Miro" evidence="17">
    <location>
        <begin position="15"/>
        <end position="182"/>
    </location>
</feature>
<dbReference type="PROSITE" id="PS51423">
    <property type="entry name" value="MIRO"/>
    <property type="match status" value="2"/>
</dbReference>
<dbReference type="PIRSF" id="PIRSF037488">
    <property type="entry name" value="Mt_Rho_GTPase"/>
    <property type="match status" value="1"/>
</dbReference>
<dbReference type="SUPFAM" id="SSF47473">
    <property type="entry name" value="EF-hand"/>
    <property type="match status" value="1"/>
</dbReference>
<feature type="transmembrane region" description="Helical" evidence="15">
    <location>
        <begin position="619"/>
        <end position="639"/>
    </location>
</feature>
<dbReference type="InterPro" id="IPR021181">
    <property type="entry name" value="Miro"/>
</dbReference>
<comment type="similarity">
    <text evidence="2 14">Belongs to the mitochondrial Rho GTPase family.</text>
</comment>
<dbReference type="InterPro" id="IPR002048">
    <property type="entry name" value="EF_hand_dom"/>
</dbReference>
<dbReference type="AlphaFoldDB" id="A0A2U1PQT2"/>
<dbReference type="InterPro" id="IPR013566">
    <property type="entry name" value="EF_hand_assoc_1"/>
</dbReference>
<keyword evidence="6 14" id="KW-0547">Nucleotide-binding</keyword>
<dbReference type="PANTHER" id="PTHR46819">
    <property type="entry name" value="EF-HAND CALCIUM-BINDING DOMAIN-CONTAINING PROTEIN 7"/>
    <property type="match status" value="1"/>
</dbReference>
<evidence type="ECO:0000256" key="12">
    <source>
        <dbReference type="ARBA" id="ARBA00023134"/>
    </source>
</evidence>
<dbReference type="PROSITE" id="PS50222">
    <property type="entry name" value="EF_HAND_2"/>
    <property type="match status" value="1"/>
</dbReference>
<dbReference type="InterPro" id="IPR001806">
    <property type="entry name" value="Small_GTPase"/>
</dbReference>
<evidence type="ECO:0000259" key="16">
    <source>
        <dbReference type="PROSITE" id="PS50222"/>
    </source>
</evidence>
<dbReference type="CDD" id="cd01893">
    <property type="entry name" value="Miro1"/>
    <property type="match status" value="1"/>
</dbReference>
<sequence length="648" mass="72401">MSTGTVAGAPIPGRRSNVRVVVVGDRGSGKSSLIAAAASENFPESVAPVLPPTHLPADYYPDGVSVTIIDTSSSLEGKAKTEEELKRADAVVLTYACDKPETLNRLQTFWIQEVRRLKVKVPVIVVGCKLDLRDEQYPMSLEQVMAPIMQQYREIETCIECSAANLVQVPEVFYYAQKAVLHPTAPLFDQESQTLKPRCIRALKRIFILCDHDMDSALNDHELNEFQVKCFNAPLQPPEIGGVKRVVQEKVPEGVNEHGLTLTGFLFLHALFIEKGRLETTWTVLRKFGYNDDIELQKENIPVPSKKAPDQSFELTSDAVDFLKGIFSLFDSNEDGALQDLELEELFSTAPESPWEEAPYQNSVERNELGDIKLSGFLSQWALMTLLDPAKSLAYLIYLGYTKDPATALRVTRKRTLDVKKQQSDRQVFQCFVFGPKNAGKSALLSSFVGRPFQNSYVTSNQSYTVNALDHLRGTKKTLILHEIQEDEVKQFLSSKESLAACDVAIFVYDSSDEYSLKRASELLMDVARRGEDTGYGVPCLFIAAKDDLDSYPEAIEDSKAICREMKIEEPIRISIKGRDMNNIFWRIVNAAERCSLSIPETQYGRNKKQYRRLVNQSLMFASVGAAAAVVALAAYRAYALRKSHSGS</sequence>
<dbReference type="SMART" id="SM00174">
    <property type="entry name" value="RHO"/>
    <property type="match status" value="1"/>
</dbReference>
<gene>
    <name evidence="18" type="ORF">CTI12_AA124770</name>
</gene>
<evidence type="ECO:0000256" key="10">
    <source>
        <dbReference type="ARBA" id="ARBA00022989"/>
    </source>
</evidence>
<evidence type="ECO:0000313" key="19">
    <source>
        <dbReference type="Proteomes" id="UP000245207"/>
    </source>
</evidence>
<keyword evidence="12 14" id="KW-0342">GTP-binding</keyword>
<dbReference type="GO" id="GO:0005525">
    <property type="term" value="F:GTP binding"/>
    <property type="evidence" value="ECO:0007669"/>
    <property type="project" value="UniProtKB-KW"/>
</dbReference>
<keyword evidence="19" id="KW-1185">Reference proteome</keyword>
<dbReference type="InterPro" id="IPR052266">
    <property type="entry name" value="Miro-EF-hand_domain"/>
</dbReference>
<dbReference type="EMBL" id="PKPP01000843">
    <property type="protein sequence ID" value="PWA88128.1"/>
    <property type="molecule type" value="Genomic_DNA"/>
</dbReference>
<keyword evidence="9 14" id="KW-0106">Calcium</keyword>
<evidence type="ECO:0000256" key="7">
    <source>
        <dbReference type="ARBA" id="ARBA00022787"/>
    </source>
</evidence>
<dbReference type="InterPro" id="IPR013567">
    <property type="entry name" value="EF_hand_assoc_2"/>
</dbReference>
<keyword evidence="7 14" id="KW-1000">Mitochondrion outer membrane</keyword>
<dbReference type="GO" id="GO:0005741">
    <property type="term" value="C:mitochondrial outer membrane"/>
    <property type="evidence" value="ECO:0007669"/>
    <property type="project" value="UniProtKB-SubCell"/>
</dbReference>
<evidence type="ECO:0000256" key="2">
    <source>
        <dbReference type="ARBA" id="ARBA00007981"/>
    </source>
</evidence>
<dbReference type="SUPFAM" id="SSF52540">
    <property type="entry name" value="P-loop containing nucleoside triphosphate hydrolases"/>
    <property type="match status" value="2"/>
</dbReference>
<dbReference type="Pfam" id="PF08356">
    <property type="entry name" value="EF_assoc_2"/>
    <property type="match status" value="1"/>
</dbReference>
<dbReference type="Gene3D" id="1.10.238.10">
    <property type="entry name" value="EF-hand"/>
    <property type="match status" value="2"/>
</dbReference>
<name>A0A2U1PQT2_ARTAN</name>
<dbReference type="InterPro" id="IPR018247">
    <property type="entry name" value="EF_Hand_1_Ca_BS"/>
</dbReference>
<feature type="domain" description="EF-hand" evidence="16">
    <location>
        <begin position="318"/>
        <end position="353"/>
    </location>
</feature>
<dbReference type="Gene3D" id="3.40.50.300">
    <property type="entry name" value="P-loop containing nucleotide triphosphate hydrolases"/>
    <property type="match status" value="2"/>
</dbReference>
<dbReference type="SMART" id="SM00173">
    <property type="entry name" value="RAS"/>
    <property type="match status" value="1"/>
</dbReference>
<dbReference type="PROSITE" id="PS00018">
    <property type="entry name" value="EF_HAND_1"/>
    <property type="match status" value="1"/>
</dbReference>
<evidence type="ECO:0000256" key="13">
    <source>
        <dbReference type="ARBA" id="ARBA00023136"/>
    </source>
</evidence>
<evidence type="ECO:0000256" key="14">
    <source>
        <dbReference type="PIRNR" id="PIRNR037488"/>
    </source>
</evidence>